<evidence type="ECO:0000313" key="9">
    <source>
        <dbReference type="Proteomes" id="UP000322165"/>
    </source>
</evidence>
<comment type="caution">
    <text evidence="8">The sequence shown here is derived from an EMBL/GenBank/DDBJ whole genome shotgun (WGS) entry which is preliminary data.</text>
</comment>
<dbReference type="InterPro" id="IPR035952">
    <property type="entry name" value="Rhomboid-like_sf"/>
</dbReference>
<keyword evidence="8" id="KW-0378">Hydrolase</keyword>
<keyword evidence="9" id="KW-1185">Reference proteome</keyword>
<feature type="transmembrane region" description="Helical" evidence="6">
    <location>
        <begin position="95"/>
        <end position="112"/>
    </location>
</feature>
<protein>
    <submittedName>
        <fullName evidence="8">Rhomboid family intramembrane serine protease</fullName>
    </submittedName>
</protein>
<proteinExistence type="predicted"/>
<dbReference type="InterPro" id="IPR050925">
    <property type="entry name" value="Rhomboid_protease_S54"/>
</dbReference>
<keyword evidence="8" id="KW-0645">Protease</keyword>
<feature type="transmembrane region" description="Helical" evidence="6">
    <location>
        <begin position="70"/>
        <end position="88"/>
    </location>
</feature>
<dbReference type="Proteomes" id="UP000322165">
    <property type="component" value="Unassembled WGS sequence"/>
</dbReference>
<dbReference type="PANTHER" id="PTHR43731:SF9">
    <property type="entry name" value="SLR1461 PROTEIN"/>
    <property type="match status" value="1"/>
</dbReference>
<evidence type="ECO:0000256" key="4">
    <source>
        <dbReference type="ARBA" id="ARBA00023136"/>
    </source>
</evidence>
<keyword evidence="3 6" id="KW-1133">Transmembrane helix</keyword>
<evidence type="ECO:0000256" key="2">
    <source>
        <dbReference type="ARBA" id="ARBA00022692"/>
    </source>
</evidence>
<dbReference type="EMBL" id="VUOD01000011">
    <property type="protein sequence ID" value="KAA2284063.1"/>
    <property type="molecule type" value="Genomic_DNA"/>
</dbReference>
<keyword evidence="2 6" id="KW-0812">Transmembrane</keyword>
<evidence type="ECO:0000256" key="5">
    <source>
        <dbReference type="SAM" id="MobiDB-lite"/>
    </source>
</evidence>
<dbReference type="GO" id="GO:0016020">
    <property type="term" value="C:membrane"/>
    <property type="evidence" value="ECO:0007669"/>
    <property type="project" value="UniProtKB-SubCell"/>
</dbReference>
<gene>
    <name evidence="8" type="ORF">F0415_11260</name>
</gene>
<feature type="domain" description="Peptidase S54 rhomboid" evidence="7">
    <location>
        <begin position="54"/>
        <end position="185"/>
    </location>
</feature>
<dbReference type="GO" id="GO:0006508">
    <property type="term" value="P:proteolysis"/>
    <property type="evidence" value="ECO:0007669"/>
    <property type="project" value="UniProtKB-KW"/>
</dbReference>
<dbReference type="PANTHER" id="PTHR43731">
    <property type="entry name" value="RHOMBOID PROTEASE"/>
    <property type="match status" value="1"/>
</dbReference>
<dbReference type="Gene3D" id="1.20.1540.10">
    <property type="entry name" value="Rhomboid-like"/>
    <property type="match status" value="1"/>
</dbReference>
<evidence type="ECO:0000256" key="6">
    <source>
        <dbReference type="SAM" id="Phobius"/>
    </source>
</evidence>
<evidence type="ECO:0000313" key="8">
    <source>
        <dbReference type="EMBL" id="KAA2284063.1"/>
    </source>
</evidence>
<comment type="subcellular location">
    <subcellularLocation>
        <location evidence="1">Membrane</location>
        <topology evidence="1">Multi-pass membrane protein</topology>
    </subcellularLocation>
</comment>
<reference evidence="8 9" key="1">
    <citation type="submission" date="2019-09" db="EMBL/GenBank/DDBJ databases">
        <title>Arenimonas chukotkensis sp. nov., a bacterium isolated from Chukotka hot spring, Arctic region, Russia.</title>
        <authorList>
            <person name="Zayulina K.S."/>
            <person name="Prokofeva M.I."/>
            <person name="Elcheninov A.G."/>
            <person name="Novikov A."/>
            <person name="Kochetkova T.V."/>
            <person name="Kublanov I.V."/>
        </authorList>
    </citation>
    <scope>NUCLEOTIDE SEQUENCE [LARGE SCALE GENOMIC DNA]</scope>
    <source>
        <strain evidence="8 9">3729k</strain>
    </source>
</reference>
<dbReference type="SUPFAM" id="SSF144091">
    <property type="entry name" value="Rhomboid-like"/>
    <property type="match status" value="1"/>
</dbReference>
<sequence length="256" mass="27847">MAGMDPEQRQYAEAVRQRLRRGLLATMAFVAALGAIHFSGPWPGALVPQSPAGLIGVLTAPLLHGSPGHWLGNGVALLLLAPLVHTVYPRATLRALPLIWLGSGLGTWFIAAGDAPHIGASGLTHGLGFLLFALGLLRRDRTAIAAGLIAFFFYGGMLLTVLPREPGVSWEYHLCGAAMGVLAALRWRRLDPPPPRQRYSWESEDPEGDAGRAKIEDPLEPPPPREVPVLWQRPEEPRGQVLPFRPRRRETDDGDV</sequence>
<dbReference type="GO" id="GO:0004252">
    <property type="term" value="F:serine-type endopeptidase activity"/>
    <property type="evidence" value="ECO:0007669"/>
    <property type="project" value="InterPro"/>
</dbReference>
<name>A0A5B2Z968_9GAMM</name>
<dbReference type="Pfam" id="PF01694">
    <property type="entry name" value="Rhomboid"/>
    <property type="match status" value="1"/>
</dbReference>
<dbReference type="InterPro" id="IPR022764">
    <property type="entry name" value="Peptidase_S54_rhomboid_dom"/>
</dbReference>
<accession>A0A5B2Z968</accession>
<feature type="transmembrane region" description="Helical" evidence="6">
    <location>
        <begin position="118"/>
        <end position="137"/>
    </location>
</feature>
<evidence type="ECO:0000259" key="7">
    <source>
        <dbReference type="Pfam" id="PF01694"/>
    </source>
</evidence>
<feature type="transmembrane region" description="Helical" evidence="6">
    <location>
        <begin position="144"/>
        <end position="162"/>
    </location>
</feature>
<evidence type="ECO:0000256" key="3">
    <source>
        <dbReference type="ARBA" id="ARBA00022989"/>
    </source>
</evidence>
<reference evidence="8 9" key="2">
    <citation type="submission" date="2019-09" db="EMBL/GenBank/DDBJ databases">
        <authorList>
            <person name="Mazur A."/>
        </authorList>
    </citation>
    <scope>NUCLEOTIDE SEQUENCE [LARGE SCALE GENOMIC DNA]</scope>
    <source>
        <strain evidence="8 9">3729k</strain>
    </source>
</reference>
<organism evidence="8 9">
    <name type="scientific">Arenimonas fontis</name>
    <dbReference type="NCBI Taxonomy" id="2608255"/>
    <lineage>
        <taxon>Bacteria</taxon>
        <taxon>Pseudomonadati</taxon>
        <taxon>Pseudomonadota</taxon>
        <taxon>Gammaproteobacteria</taxon>
        <taxon>Lysobacterales</taxon>
        <taxon>Lysobacteraceae</taxon>
        <taxon>Arenimonas</taxon>
    </lineage>
</organism>
<evidence type="ECO:0000256" key="1">
    <source>
        <dbReference type="ARBA" id="ARBA00004141"/>
    </source>
</evidence>
<dbReference type="AlphaFoldDB" id="A0A5B2Z968"/>
<feature type="region of interest" description="Disordered" evidence="5">
    <location>
        <begin position="194"/>
        <end position="256"/>
    </location>
</feature>
<feature type="transmembrane region" description="Helical" evidence="6">
    <location>
        <begin position="21"/>
        <end position="40"/>
    </location>
</feature>
<keyword evidence="4 6" id="KW-0472">Membrane</keyword>